<evidence type="ECO:0000256" key="1">
    <source>
        <dbReference type="ARBA" id="ARBA00004651"/>
    </source>
</evidence>
<feature type="transmembrane region" description="Helical" evidence="7">
    <location>
        <begin position="21"/>
        <end position="43"/>
    </location>
</feature>
<dbReference type="InterPro" id="IPR050366">
    <property type="entry name" value="BP-dependent_transpt_permease"/>
</dbReference>
<protein>
    <submittedName>
        <fullName evidence="9">ABC transporter permease</fullName>
    </submittedName>
    <submittedName>
        <fullName evidence="10">Peptide/nickel transport system permease protein</fullName>
    </submittedName>
</protein>
<reference evidence="10 11" key="1">
    <citation type="submission" date="2018-05" db="EMBL/GenBank/DDBJ databases">
        <title>Genomic Encyclopedia of Type Strains, Phase IV (KMG-IV): sequencing the most valuable type-strain genomes for metagenomic binning, comparative biology and taxonomic classification.</title>
        <authorList>
            <person name="Goeker M."/>
        </authorList>
    </citation>
    <scope>NUCLEOTIDE SEQUENCE [LARGE SCALE GENOMIC DNA]</scope>
    <source>
        <strain evidence="10 11">JC118</strain>
    </source>
</reference>
<evidence type="ECO:0000256" key="4">
    <source>
        <dbReference type="ARBA" id="ARBA00022692"/>
    </source>
</evidence>
<comment type="subcellular location">
    <subcellularLocation>
        <location evidence="1 7">Cell membrane</location>
        <topology evidence="1 7">Multi-pass membrane protein</topology>
    </subcellularLocation>
</comment>
<evidence type="ECO:0000256" key="5">
    <source>
        <dbReference type="ARBA" id="ARBA00022989"/>
    </source>
</evidence>
<feature type="transmembrane region" description="Helical" evidence="7">
    <location>
        <begin position="96"/>
        <end position="121"/>
    </location>
</feature>
<dbReference type="InterPro" id="IPR025966">
    <property type="entry name" value="OppC_N"/>
</dbReference>
<gene>
    <name evidence="10" type="ORF">DES51_11135</name>
    <name evidence="9" type="ORF">MQE39_11910</name>
</gene>
<proteinExistence type="inferred from homology"/>
<dbReference type="InterPro" id="IPR035906">
    <property type="entry name" value="MetI-like_sf"/>
</dbReference>
<keyword evidence="11" id="KW-1185">Reference proteome</keyword>
<dbReference type="AlphaFoldDB" id="A0A318KNR8"/>
<dbReference type="STRING" id="1034346.GCA_000313565_03204"/>
<keyword evidence="3" id="KW-1003">Cell membrane</keyword>
<evidence type="ECO:0000256" key="6">
    <source>
        <dbReference type="ARBA" id="ARBA00023136"/>
    </source>
</evidence>
<dbReference type="SUPFAM" id="SSF161098">
    <property type="entry name" value="MetI-like"/>
    <property type="match status" value="1"/>
</dbReference>
<dbReference type="CDD" id="cd06261">
    <property type="entry name" value="TM_PBP2"/>
    <property type="match status" value="1"/>
</dbReference>
<evidence type="ECO:0000256" key="2">
    <source>
        <dbReference type="ARBA" id="ARBA00022448"/>
    </source>
</evidence>
<evidence type="ECO:0000259" key="8">
    <source>
        <dbReference type="PROSITE" id="PS50928"/>
    </source>
</evidence>
<evidence type="ECO:0000313" key="11">
    <source>
        <dbReference type="Proteomes" id="UP000247612"/>
    </source>
</evidence>
<feature type="transmembrane region" description="Helical" evidence="7">
    <location>
        <begin position="142"/>
        <end position="168"/>
    </location>
</feature>
<reference evidence="9" key="2">
    <citation type="submission" date="2022-03" db="EMBL/GenBank/DDBJ databases">
        <title>First case of bacteraemia caused by Dielma fastidiosa in a patient hospitalised with diverticulitis.</title>
        <authorList>
            <person name="Forman-Ankjaer B."/>
            <person name="Hvid-Jensen F."/>
            <person name="Kobel C.M."/>
            <person name="Greve T."/>
        </authorList>
    </citation>
    <scope>NUCLEOTIDE SEQUENCE</scope>
    <source>
        <strain evidence="9">AUH_DF_2021</strain>
    </source>
</reference>
<evidence type="ECO:0000256" key="7">
    <source>
        <dbReference type="RuleBase" id="RU363032"/>
    </source>
</evidence>
<dbReference type="EMBL" id="JALDAW010000016">
    <property type="protein sequence ID" value="MDY5168820.1"/>
    <property type="molecule type" value="Genomic_DNA"/>
</dbReference>
<keyword evidence="4 7" id="KW-0812">Transmembrane</keyword>
<comment type="similarity">
    <text evidence="7">Belongs to the binding-protein-dependent transport system permease family.</text>
</comment>
<dbReference type="EMBL" id="QJKH01000011">
    <property type="protein sequence ID" value="PXX77286.1"/>
    <property type="molecule type" value="Genomic_DNA"/>
</dbReference>
<keyword evidence="6 7" id="KW-0472">Membrane</keyword>
<dbReference type="GO" id="GO:0005886">
    <property type="term" value="C:plasma membrane"/>
    <property type="evidence" value="ECO:0007669"/>
    <property type="project" value="UniProtKB-SubCell"/>
</dbReference>
<sequence length="295" mass="32561">MELKRENPLKGAFRKLLKNKLATACFIILLIEILLVVLAPLIAPYDPEAQDVYVKLAPGFWGMNNTTGVPYAPGHWLGTDNLGRDIFSRLLWGGRITLTVGFVSTMTGLFFGVLFGLLAGFYKKLDNIIMRFMDLLFTFPGILLAMLIVAMLGVSTVNATIAISVWSIPNFARMTRGKVLQIKEEDYIMAIRSLGARDTRILLCHVLVNALPVIIVIATMRMASSIMSIATLSYLGLGSPPPTPEWGGMISIAKDYMWDRPSLIIIPGVVVMITVICFNILGDKLRDILDPSLKD</sequence>
<keyword evidence="5 7" id="KW-1133">Transmembrane helix</keyword>
<comment type="caution">
    <text evidence="10">The sequence shown here is derived from an EMBL/GenBank/DDBJ whole genome shotgun (WGS) entry which is preliminary data.</text>
</comment>
<dbReference type="GO" id="GO:0055085">
    <property type="term" value="P:transmembrane transport"/>
    <property type="evidence" value="ECO:0007669"/>
    <property type="project" value="InterPro"/>
</dbReference>
<evidence type="ECO:0000313" key="9">
    <source>
        <dbReference type="EMBL" id="MDY5168820.1"/>
    </source>
</evidence>
<evidence type="ECO:0000256" key="3">
    <source>
        <dbReference type="ARBA" id="ARBA00022475"/>
    </source>
</evidence>
<dbReference type="Pfam" id="PF00528">
    <property type="entry name" value="BPD_transp_1"/>
    <property type="match status" value="1"/>
</dbReference>
<dbReference type="PROSITE" id="PS50928">
    <property type="entry name" value="ABC_TM1"/>
    <property type="match status" value="1"/>
</dbReference>
<dbReference type="Proteomes" id="UP001276902">
    <property type="component" value="Unassembled WGS sequence"/>
</dbReference>
<dbReference type="InterPro" id="IPR000515">
    <property type="entry name" value="MetI-like"/>
</dbReference>
<dbReference type="Pfam" id="PF12911">
    <property type="entry name" value="OppC_N"/>
    <property type="match status" value="1"/>
</dbReference>
<feature type="domain" description="ABC transmembrane type-1" evidence="8">
    <location>
        <begin position="94"/>
        <end position="282"/>
    </location>
</feature>
<feature type="transmembrane region" description="Helical" evidence="7">
    <location>
        <begin position="199"/>
        <end position="218"/>
    </location>
</feature>
<organism evidence="10 11">
    <name type="scientific">Dielma fastidiosa</name>
    <dbReference type="NCBI Taxonomy" id="1034346"/>
    <lineage>
        <taxon>Bacteria</taxon>
        <taxon>Bacillati</taxon>
        <taxon>Bacillota</taxon>
        <taxon>Erysipelotrichia</taxon>
        <taxon>Erysipelotrichales</taxon>
        <taxon>Erysipelotrichaceae</taxon>
        <taxon>Dielma</taxon>
    </lineage>
</organism>
<dbReference type="PANTHER" id="PTHR43386:SF1">
    <property type="entry name" value="D,D-DIPEPTIDE TRANSPORT SYSTEM PERMEASE PROTEIN DDPC-RELATED"/>
    <property type="match status" value="1"/>
</dbReference>
<dbReference type="Gene3D" id="1.10.3720.10">
    <property type="entry name" value="MetI-like"/>
    <property type="match status" value="1"/>
</dbReference>
<dbReference type="OrthoDB" id="9797852at2"/>
<feature type="transmembrane region" description="Helical" evidence="7">
    <location>
        <begin position="263"/>
        <end position="282"/>
    </location>
</feature>
<keyword evidence="2 7" id="KW-0813">Transport</keyword>
<accession>A0A318KNR8</accession>
<dbReference type="RefSeq" id="WP_022939480.1">
    <property type="nucleotide sequence ID" value="NZ_BAABZA010000003.1"/>
</dbReference>
<evidence type="ECO:0000313" key="10">
    <source>
        <dbReference type="EMBL" id="PXX77286.1"/>
    </source>
</evidence>
<dbReference type="Proteomes" id="UP000247612">
    <property type="component" value="Unassembled WGS sequence"/>
</dbReference>
<name>A0A318KNR8_9FIRM</name>
<dbReference type="PANTHER" id="PTHR43386">
    <property type="entry name" value="OLIGOPEPTIDE TRANSPORT SYSTEM PERMEASE PROTEIN APPC"/>
    <property type="match status" value="1"/>
</dbReference>